<dbReference type="Gene3D" id="3.40.140.10">
    <property type="entry name" value="Cytidine Deaminase, domain 2"/>
    <property type="match status" value="1"/>
</dbReference>
<evidence type="ECO:0000256" key="2">
    <source>
        <dbReference type="ARBA" id="ARBA00022723"/>
    </source>
</evidence>
<dbReference type="SUPFAM" id="SSF47781">
    <property type="entry name" value="RuvA domain 2-like"/>
    <property type="match status" value="1"/>
</dbReference>
<dbReference type="KEGG" id="mro:MROS_2294"/>
<dbReference type="InterPro" id="IPR037518">
    <property type="entry name" value="MPN"/>
</dbReference>
<keyword evidence="2" id="KW-0479">Metal-binding</keyword>
<dbReference type="AlphaFoldDB" id="I6ZU37"/>
<dbReference type="InterPro" id="IPR025657">
    <property type="entry name" value="RadC_JAB"/>
</dbReference>
<dbReference type="GO" id="GO:0046872">
    <property type="term" value="F:metal ion binding"/>
    <property type="evidence" value="ECO:0007669"/>
    <property type="project" value="UniProtKB-KW"/>
</dbReference>
<dbReference type="PANTHER" id="PTHR30471">
    <property type="entry name" value="DNA REPAIR PROTEIN RADC"/>
    <property type="match status" value="1"/>
</dbReference>
<evidence type="ECO:0000256" key="3">
    <source>
        <dbReference type="ARBA" id="ARBA00022801"/>
    </source>
</evidence>
<dbReference type="Pfam" id="PF20582">
    <property type="entry name" value="UPF0758_N"/>
    <property type="match status" value="1"/>
</dbReference>
<gene>
    <name evidence="8" type="ordered locus">MROS_2294</name>
</gene>
<dbReference type="OrthoDB" id="9804482at2"/>
<keyword evidence="5" id="KW-0482">Metalloprotease</keyword>
<evidence type="ECO:0000313" key="9">
    <source>
        <dbReference type="Proteomes" id="UP000009011"/>
    </source>
</evidence>
<organism evidence="8 9">
    <name type="scientific">Melioribacter roseus (strain DSM 23840 / JCM 17771 / VKM B-2668 / P3M-2)</name>
    <dbReference type="NCBI Taxonomy" id="1191523"/>
    <lineage>
        <taxon>Bacteria</taxon>
        <taxon>Pseudomonadati</taxon>
        <taxon>Ignavibacteriota</taxon>
        <taxon>Ignavibacteria</taxon>
        <taxon>Ignavibacteriales</taxon>
        <taxon>Melioribacteraceae</taxon>
        <taxon>Melioribacter</taxon>
    </lineage>
</organism>
<comment type="similarity">
    <text evidence="6">Belongs to the UPF0758 family.</text>
</comment>
<dbReference type="STRING" id="1191523.MROS_2294"/>
<dbReference type="PROSITE" id="PS50249">
    <property type="entry name" value="MPN"/>
    <property type="match status" value="1"/>
</dbReference>
<reference evidence="8 9" key="1">
    <citation type="journal article" date="2013" name="PLoS ONE">
        <title>Genomic analysis of Melioribacter roseus, facultatively anaerobic organotrophic bacterium representing a novel deep lineage within Bacteriodetes/Chlorobi group.</title>
        <authorList>
            <person name="Kadnikov V.V."/>
            <person name="Mardanov A.V."/>
            <person name="Podosokorskaya O.A."/>
            <person name="Gavrilov S.N."/>
            <person name="Kublanov I.V."/>
            <person name="Beletsky A.V."/>
            <person name="Bonch-Osmolovskaya E.A."/>
            <person name="Ravin N.V."/>
        </authorList>
    </citation>
    <scope>NUCLEOTIDE SEQUENCE [LARGE SCALE GENOMIC DNA]</scope>
    <source>
        <strain evidence="9">JCM 17771 / P3M-2</strain>
    </source>
</reference>
<dbReference type="InterPro" id="IPR001405">
    <property type="entry name" value="UPF0758"/>
</dbReference>
<dbReference type="Pfam" id="PF04002">
    <property type="entry name" value="RadC"/>
    <property type="match status" value="1"/>
</dbReference>
<evidence type="ECO:0000256" key="6">
    <source>
        <dbReference type="RuleBase" id="RU003797"/>
    </source>
</evidence>
<accession>I6ZU37</accession>
<dbReference type="GO" id="GO:0008237">
    <property type="term" value="F:metallopeptidase activity"/>
    <property type="evidence" value="ECO:0007669"/>
    <property type="project" value="UniProtKB-KW"/>
</dbReference>
<dbReference type="PANTHER" id="PTHR30471:SF3">
    <property type="entry name" value="UPF0758 PROTEIN YEES-RELATED"/>
    <property type="match status" value="1"/>
</dbReference>
<dbReference type="eggNOG" id="COG2003">
    <property type="taxonomic scope" value="Bacteria"/>
</dbReference>
<proteinExistence type="inferred from homology"/>
<evidence type="ECO:0000256" key="5">
    <source>
        <dbReference type="ARBA" id="ARBA00023049"/>
    </source>
</evidence>
<dbReference type="NCBIfam" id="NF000642">
    <property type="entry name" value="PRK00024.1"/>
    <property type="match status" value="1"/>
</dbReference>
<protein>
    <submittedName>
        <fullName evidence="8">DNA repair protein RadC</fullName>
    </submittedName>
</protein>
<evidence type="ECO:0000256" key="4">
    <source>
        <dbReference type="ARBA" id="ARBA00022833"/>
    </source>
</evidence>
<dbReference type="GO" id="GO:0006508">
    <property type="term" value="P:proteolysis"/>
    <property type="evidence" value="ECO:0007669"/>
    <property type="project" value="UniProtKB-KW"/>
</dbReference>
<dbReference type="CDD" id="cd08071">
    <property type="entry name" value="MPN_DUF2466"/>
    <property type="match status" value="1"/>
</dbReference>
<dbReference type="RefSeq" id="WP_014856956.1">
    <property type="nucleotide sequence ID" value="NC_018178.1"/>
</dbReference>
<dbReference type="NCBIfam" id="TIGR00608">
    <property type="entry name" value="radc"/>
    <property type="match status" value="1"/>
</dbReference>
<dbReference type="InterPro" id="IPR020891">
    <property type="entry name" value="UPF0758_CS"/>
</dbReference>
<dbReference type="HOGENOM" id="CLU_073529_0_2_10"/>
<feature type="domain" description="MPN" evidence="7">
    <location>
        <begin position="104"/>
        <end position="227"/>
    </location>
</feature>
<dbReference type="SUPFAM" id="SSF102712">
    <property type="entry name" value="JAB1/MPN domain"/>
    <property type="match status" value="1"/>
</dbReference>
<evidence type="ECO:0000256" key="1">
    <source>
        <dbReference type="ARBA" id="ARBA00022670"/>
    </source>
</evidence>
<keyword evidence="1" id="KW-0645">Protease</keyword>
<dbReference type="PATRIC" id="fig|1191523.3.peg.2423"/>
<evidence type="ECO:0000259" key="7">
    <source>
        <dbReference type="PROSITE" id="PS50249"/>
    </source>
</evidence>
<dbReference type="InterPro" id="IPR046778">
    <property type="entry name" value="UPF0758_N"/>
</dbReference>
<dbReference type="Proteomes" id="UP000009011">
    <property type="component" value="Chromosome"/>
</dbReference>
<keyword evidence="3" id="KW-0378">Hydrolase</keyword>
<dbReference type="EMBL" id="CP003557">
    <property type="protein sequence ID" value="AFN75524.1"/>
    <property type="molecule type" value="Genomic_DNA"/>
</dbReference>
<dbReference type="PROSITE" id="PS01302">
    <property type="entry name" value="UPF0758"/>
    <property type="match status" value="1"/>
</dbReference>
<name>I6ZU37_MELRP</name>
<keyword evidence="9" id="KW-1185">Reference proteome</keyword>
<keyword evidence="4" id="KW-0862">Zinc</keyword>
<sequence length="227" mass="25448">MAILKELPPDDRPREKLITKGVQSLSDAELLAILLRTGTKGTNVIEIARNLLKNFKDLSVLSIQTFDSLKNQRGIGKDKAATLLAAFELGRRIDANRRWRSDKKIVSPSDIAEYMIPMLRDEVKEKFYVVCLSSSNKIIKEYNLISEGSLNSSVVQPREVFKVAIESNSASVILVHNHPSGNLEPSREDIQLTKRMIEAGKLLNIKVLDHLIIAGNNYTSLVEKRLV</sequence>
<dbReference type="InterPro" id="IPR010994">
    <property type="entry name" value="RuvA_2-like"/>
</dbReference>
<evidence type="ECO:0000313" key="8">
    <source>
        <dbReference type="EMBL" id="AFN75524.1"/>
    </source>
</evidence>